<evidence type="ECO:0000313" key="4">
    <source>
        <dbReference type="Proteomes" id="UP000078336"/>
    </source>
</evidence>
<dbReference type="Proteomes" id="UP000078336">
    <property type="component" value="Unassembled WGS sequence"/>
</dbReference>
<organism evidence="2 4">
    <name type="scientific">Anoxybacillus flavithermus</name>
    <dbReference type="NCBI Taxonomy" id="33934"/>
    <lineage>
        <taxon>Bacteria</taxon>
        <taxon>Bacillati</taxon>
        <taxon>Bacillota</taxon>
        <taxon>Bacilli</taxon>
        <taxon>Bacillales</taxon>
        <taxon>Anoxybacillaceae</taxon>
        <taxon>Anoxybacillus</taxon>
    </lineage>
</organism>
<keyword evidence="1" id="KW-1133">Transmembrane helix</keyword>
<dbReference type="EMBL" id="SBBW01000126">
    <property type="protein sequence ID" value="RWU06886.1"/>
    <property type="molecule type" value="Genomic_DNA"/>
</dbReference>
<feature type="transmembrane region" description="Helical" evidence="1">
    <location>
        <begin position="21"/>
        <end position="43"/>
    </location>
</feature>
<evidence type="ECO:0000313" key="2">
    <source>
        <dbReference type="EMBL" id="OAO76323.1"/>
    </source>
</evidence>
<evidence type="ECO:0000313" key="5">
    <source>
        <dbReference type="Proteomes" id="UP000286434"/>
    </source>
</evidence>
<protein>
    <submittedName>
        <fullName evidence="2">Uncharacterized protein</fullName>
    </submittedName>
</protein>
<sequence>MLRRTWEFFVLFNKEVFYNKIAFFWTLIIPIIFIVFNNLDWFLKYPDYSTFRHNISFYWCYMILITAINGVGVSILILRDNGFLKMFKFIARTKTPIIVGRICSQWLFTVVNIVIFTVVSSLLFRQPIFPLLSAIMVIAFIALLPVFLSFLWIGSLPYRQESVSPIFTILVFILIYLTKFSLKEGNMFVLEWLNPAVFILYLSKLVWTFEHNWNGELIYQLLLTILVYVFIGVISYRRINVIPKIGINERE</sequence>
<name>A0A178T4T0_9BACL</name>
<feature type="transmembrane region" description="Helical" evidence="1">
    <location>
        <begin position="98"/>
        <end position="122"/>
    </location>
</feature>
<keyword evidence="1" id="KW-0812">Transmembrane</keyword>
<dbReference type="RefSeq" id="WP_004890727.1">
    <property type="nucleotide sequence ID" value="NZ_JABJUR010000045.1"/>
</dbReference>
<dbReference type="OrthoDB" id="2665476at2"/>
<keyword evidence="1" id="KW-0472">Membrane</keyword>
<dbReference type="AlphaFoldDB" id="A0A178T4T0"/>
<dbReference type="EMBL" id="LUCQ01000169">
    <property type="protein sequence ID" value="OAO76323.1"/>
    <property type="molecule type" value="Genomic_DNA"/>
</dbReference>
<dbReference type="Proteomes" id="UP000286434">
    <property type="component" value="Unassembled WGS sequence"/>
</dbReference>
<evidence type="ECO:0000313" key="3">
    <source>
        <dbReference type="EMBL" id="RWU06886.1"/>
    </source>
</evidence>
<feature type="transmembrane region" description="Helical" evidence="1">
    <location>
        <begin position="217"/>
        <end position="236"/>
    </location>
</feature>
<feature type="transmembrane region" description="Helical" evidence="1">
    <location>
        <begin position="165"/>
        <end position="182"/>
    </location>
</feature>
<feature type="transmembrane region" description="Helical" evidence="1">
    <location>
        <begin position="128"/>
        <end position="153"/>
    </location>
</feature>
<feature type="transmembrane region" description="Helical" evidence="1">
    <location>
        <begin position="55"/>
        <end position="78"/>
    </location>
</feature>
<reference evidence="2 4" key="1">
    <citation type="submission" date="2016-03" db="EMBL/GenBank/DDBJ databases">
        <title>Spore heat resistance.</title>
        <authorList>
            <person name="Boekhorst J."/>
            <person name="Berendsen E.M."/>
            <person name="Wells-Bennik M.H."/>
            <person name="Kuipers O.P."/>
        </authorList>
    </citation>
    <scope>NUCLEOTIDE SEQUENCE [LARGE SCALE GENOMIC DNA]</scope>
    <source>
        <strain evidence="2 4">AF16</strain>
    </source>
</reference>
<evidence type="ECO:0000256" key="1">
    <source>
        <dbReference type="SAM" id="Phobius"/>
    </source>
</evidence>
<keyword evidence="4" id="KW-1185">Reference proteome</keyword>
<accession>A0A178T4T0</accession>
<gene>
    <name evidence="3" type="ORF">EA138_13955</name>
    <name evidence="2" type="ORF">TAF16_2708</name>
</gene>
<dbReference type="PATRIC" id="fig|33934.6.peg.2319"/>
<proteinExistence type="predicted"/>
<comment type="caution">
    <text evidence="2">The sequence shown here is derived from an EMBL/GenBank/DDBJ whole genome shotgun (WGS) entry which is preliminary data.</text>
</comment>
<reference evidence="3 5" key="2">
    <citation type="submission" date="2019-01" db="EMBL/GenBank/DDBJ databases">
        <title>Anoxybacillus flavithermus in powdered infant formula.</title>
        <authorList>
            <person name="Rhee M.S."/>
            <person name="Choi I.-G."/>
            <person name="Cho T.J."/>
            <person name="Park B."/>
        </authorList>
    </citation>
    <scope>NUCLEOTIDE SEQUENCE [LARGE SCALE GENOMIC DNA]</scope>
    <source>
        <strain evidence="3 5">FHS-PPAM212</strain>
    </source>
</reference>